<feature type="region of interest" description="Disordered" evidence="3">
    <location>
        <begin position="389"/>
        <end position="471"/>
    </location>
</feature>
<dbReference type="SUPFAM" id="SSF47473">
    <property type="entry name" value="EF-hand"/>
    <property type="match status" value="1"/>
</dbReference>
<dbReference type="CDD" id="cd00174">
    <property type="entry name" value="SH3"/>
    <property type="match status" value="1"/>
</dbReference>
<evidence type="ECO:0000256" key="1">
    <source>
        <dbReference type="ARBA" id="ARBA00022443"/>
    </source>
</evidence>
<organism evidence="5">
    <name type="scientific">Chromera velia CCMP2878</name>
    <dbReference type="NCBI Taxonomy" id="1169474"/>
    <lineage>
        <taxon>Eukaryota</taxon>
        <taxon>Sar</taxon>
        <taxon>Alveolata</taxon>
        <taxon>Colpodellida</taxon>
        <taxon>Chromeraceae</taxon>
        <taxon>Chromera</taxon>
    </lineage>
</organism>
<gene>
    <name evidence="5" type="ORF">Cvel_11220</name>
</gene>
<dbReference type="InterPro" id="IPR001452">
    <property type="entry name" value="SH3_domain"/>
</dbReference>
<feature type="compositionally biased region" description="Polar residues" evidence="3">
    <location>
        <begin position="430"/>
        <end position="448"/>
    </location>
</feature>
<sequence length="542" mass="59242">MGTVASAHRNTSVARAMDTGTVQRLFHRLRVEESKTTLSEGQLLALPEFRWFPKVVNAFRDLDSDFDGKVDSLSFLCYVILWSQTTWDEKIPLLFKVADFGSKGYLVLDEMHFLLSTLRSVLSISCLFDSSSADSPRVGGETGRASGVVALSRTAFKESLLSGDRRGAMSMNASRGISLEFFASWCEISSAFQKMKAWVDQNLERPADAVEDERHWKALRVVDYVREEQAQQLEALESHLNALRVEETHRDTRFSEVFRTTLAELDNLCTKLRACAASQRSDCKTVAESVEKMSADRLLVNTRLREHNEQLLRSVLAQQASFRDEFHRACKLLDSALASTYADATPGSSVLITKNRVAALQSEHFAAQPSARKGSNLAQSVSVPFRESIISKRKQQQTQGGEGASPARTDKRLLPPTASVRGVSPGGSPPVNSGTSQASLSPTGSTSPHPLKTLWGLGEGGEEGEGNAKSQGASAAVVPCVAVGDYGVPKGYEGQILGLKQGERVRVIGQDSKSGWWYGKKEDGEEGMSLYVCFSSRDALCV</sequence>
<dbReference type="Gene3D" id="2.30.30.40">
    <property type="entry name" value="SH3 Domains"/>
    <property type="match status" value="1"/>
</dbReference>
<dbReference type="VEuPathDB" id="CryptoDB:Cvel_11220"/>
<protein>
    <recommendedName>
        <fullName evidence="4">SH3 domain-containing protein</fullName>
    </recommendedName>
</protein>
<name>A0A0G4I5M4_9ALVE</name>
<dbReference type="InterPro" id="IPR011992">
    <property type="entry name" value="EF-hand-dom_pair"/>
</dbReference>
<evidence type="ECO:0000313" key="5">
    <source>
        <dbReference type="EMBL" id="CEM52315.1"/>
    </source>
</evidence>
<dbReference type="Gene3D" id="1.10.238.10">
    <property type="entry name" value="EF-hand"/>
    <property type="match status" value="1"/>
</dbReference>
<dbReference type="PROSITE" id="PS50002">
    <property type="entry name" value="SH3"/>
    <property type="match status" value="1"/>
</dbReference>
<keyword evidence="1 2" id="KW-0728">SH3 domain</keyword>
<evidence type="ECO:0000259" key="4">
    <source>
        <dbReference type="PROSITE" id="PS50002"/>
    </source>
</evidence>
<feature type="domain" description="SH3" evidence="4">
    <location>
        <begin position="475"/>
        <end position="539"/>
    </location>
</feature>
<reference evidence="5" key="1">
    <citation type="submission" date="2014-11" db="EMBL/GenBank/DDBJ databases">
        <authorList>
            <person name="Otto D Thomas"/>
            <person name="Naeem Raeece"/>
        </authorList>
    </citation>
    <scope>NUCLEOTIDE SEQUENCE</scope>
</reference>
<evidence type="ECO:0000256" key="2">
    <source>
        <dbReference type="PROSITE-ProRule" id="PRU00192"/>
    </source>
</evidence>
<dbReference type="AlphaFoldDB" id="A0A0G4I5M4"/>
<proteinExistence type="predicted"/>
<dbReference type="SUPFAM" id="SSF50044">
    <property type="entry name" value="SH3-domain"/>
    <property type="match status" value="1"/>
</dbReference>
<dbReference type="InterPro" id="IPR036028">
    <property type="entry name" value="SH3-like_dom_sf"/>
</dbReference>
<evidence type="ECO:0000256" key="3">
    <source>
        <dbReference type="SAM" id="MobiDB-lite"/>
    </source>
</evidence>
<accession>A0A0G4I5M4</accession>
<dbReference type="EMBL" id="CDMZ01005221">
    <property type="protein sequence ID" value="CEM52315.1"/>
    <property type="molecule type" value="Genomic_DNA"/>
</dbReference>